<dbReference type="Proteomes" id="UP000593574">
    <property type="component" value="Unassembled WGS sequence"/>
</dbReference>
<dbReference type="InterPro" id="IPR001611">
    <property type="entry name" value="Leu-rich_rpt"/>
</dbReference>
<proteinExistence type="predicted"/>
<feature type="non-terminal residue" evidence="1">
    <location>
        <position position="1"/>
    </location>
</feature>
<gene>
    <name evidence="1" type="ORF">Golax_020200</name>
</gene>
<name>A0A7J8Z8P9_9ROSI</name>
<dbReference type="EMBL" id="JABEZV010000003">
    <property type="protein sequence ID" value="MBA0708227.1"/>
    <property type="molecule type" value="Genomic_DNA"/>
</dbReference>
<accession>A0A7J8Z8P9</accession>
<dbReference type="AlphaFoldDB" id="A0A7J8Z8P9"/>
<evidence type="ECO:0000313" key="1">
    <source>
        <dbReference type="EMBL" id="MBA0708227.1"/>
    </source>
</evidence>
<dbReference type="Gene3D" id="3.80.10.10">
    <property type="entry name" value="Ribonuclease Inhibitor"/>
    <property type="match status" value="1"/>
</dbReference>
<dbReference type="PRINTS" id="PR00019">
    <property type="entry name" value="LEURICHRPT"/>
</dbReference>
<protein>
    <submittedName>
        <fullName evidence="1">Uncharacterized protein</fullName>
    </submittedName>
</protein>
<dbReference type="SUPFAM" id="SSF52058">
    <property type="entry name" value="L domain-like"/>
    <property type="match status" value="1"/>
</dbReference>
<organism evidence="1 2">
    <name type="scientific">Gossypium laxum</name>
    <dbReference type="NCBI Taxonomy" id="34288"/>
    <lineage>
        <taxon>Eukaryota</taxon>
        <taxon>Viridiplantae</taxon>
        <taxon>Streptophyta</taxon>
        <taxon>Embryophyta</taxon>
        <taxon>Tracheophyta</taxon>
        <taxon>Spermatophyta</taxon>
        <taxon>Magnoliopsida</taxon>
        <taxon>eudicotyledons</taxon>
        <taxon>Gunneridae</taxon>
        <taxon>Pentapetalae</taxon>
        <taxon>rosids</taxon>
        <taxon>malvids</taxon>
        <taxon>Malvales</taxon>
        <taxon>Malvaceae</taxon>
        <taxon>Malvoideae</taxon>
        <taxon>Gossypium</taxon>
    </lineage>
</organism>
<evidence type="ECO:0000313" key="2">
    <source>
        <dbReference type="Proteomes" id="UP000593574"/>
    </source>
</evidence>
<keyword evidence="2" id="KW-1185">Reference proteome</keyword>
<comment type="caution">
    <text evidence="1">The sequence shown here is derived from an EMBL/GenBank/DDBJ whole genome shotgun (WGS) entry which is preliminary data.</text>
</comment>
<dbReference type="InterPro" id="IPR032675">
    <property type="entry name" value="LRR_dom_sf"/>
</dbReference>
<dbReference type="PROSITE" id="PS51450">
    <property type="entry name" value="LRR"/>
    <property type="match status" value="1"/>
</dbReference>
<sequence>MTSMVLPGYFFELENLSYLDLSSNNLSGTVELNTLAKLEKLGYLELSNNRFLSLSGSDSDVNYTFPMLAFFFFNDSRLSWEPQPVSHVPAIAYEQLSRACYQKTCSKISEGDGDDATVKHFNSRGFFRKPILWAYPKGTWGTLFTSSAQPLSQPFQ</sequence>
<reference evidence="1 2" key="1">
    <citation type="journal article" date="2019" name="Genome Biol. Evol.">
        <title>Insights into the evolution of the New World diploid cottons (Gossypium, subgenus Houzingenia) based on genome sequencing.</title>
        <authorList>
            <person name="Grover C.E."/>
            <person name="Arick M.A. 2nd"/>
            <person name="Thrash A."/>
            <person name="Conover J.L."/>
            <person name="Sanders W.S."/>
            <person name="Peterson D.G."/>
            <person name="Frelichowski J.E."/>
            <person name="Scheffler J.A."/>
            <person name="Scheffler B.E."/>
            <person name="Wendel J.F."/>
        </authorList>
    </citation>
    <scope>NUCLEOTIDE SEQUENCE [LARGE SCALE GENOMIC DNA]</scope>
    <source>
        <strain evidence="1">4</strain>
        <tissue evidence="1">Leaf</tissue>
    </source>
</reference>
<dbReference type="Pfam" id="PF13855">
    <property type="entry name" value="LRR_8"/>
    <property type="match status" value="1"/>
</dbReference>